<reference evidence="2" key="1">
    <citation type="journal article" date="2019" name="Int. J. Syst. Evol. Microbiol.">
        <title>The Global Catalogue of Microorganisms (GCM) 10K type strain sequencing project: providing services to taxonomists for standard genome sequencing and annotation.</title>
        <authorList>
            <consortium name="The Broad Institute Genomics Platform"/>
            <consortium name="The Broad Institute Genome Sequencing Center for Infectious Disease"/>
            <person name="Wu L."/>
            <person name="Ma J."/>
        </authorList>
    </citation>
    <scope>NUCLEOTIDE SEQUENCE [LARGE SCALE GENOMIC DNA]</scope>
    <source>
        <strain evidence="2">KCTC 52141</strain>
    </source>
</reference>
<protein>
    <recommendedName>
        <fullName evidence="3">Response regulatory domain-containing protein</fullName>
    </recommendedName>
</protein>
<proteinExistence type="predicted"/>
<evidence type="ECO:0000313" key="2">
    <source>
        <dbReference type="Proteomes" id="UP001595548"/>
    </source>
</evidence>
<evidence type="ECO:0000313" key="1">
    <source>
        <dbReference type="EMBL" id="MFC3155583.1"/>
    </source>
</evidence>
<name>A0ABV7HNW4_9GAMM</name>
<gene>
    <name evidence="1" type="ORF">ACFOEB_10265</name>
</gene>
<keyword evidence="2" id="KW-1185">Reference proteome</keyword>
<dbReference type="EMBL" id="JBHRTL010000006">
    <property type="protein sequence ID" value="MFC3155583.1"/>
    <property type="molecule type" value="Genomic_DNA"/>
</dbReference>
<evidence type="ECO:0008006" key="3">
    <source>
        <dbReference type="Google" id="ProtNLM"/>
    </source>
</evidence>
<comment type="caution">
    <text evidence="1">The sequence shown here is derived from an EMBL/GenBank/DDBJ whole genome shotgun (WGS) entry which is preliminary data.</text>
</comment>
<dbReference type="Proteomes" id="UP001595548">
    <property type="component" value="Unassembled WGS sequence"/>
</dbReference>
<dbReference type="RefSeq" id="WP_382416354.1">
    <property type="nucleotide sequence ID" value="NZ_AP031500.1"/>
</dbReference>
<organism evidence="1 2">
    <name type="scientific">Gilvimarinus japonicus</name>
    <dbReference type="NCBI Taxonomy" id="1796469"/>
    <lineage>
        <taxon>Bacteria</taxon>
        <taxon>Pseudomonadati</taxon>
        <taxon>Pseudomonadota</taxon>
        <taxon>Gammaproteobacteria</taxon>
        <taxon>Cellvibrionales</taxon>
        <taxon>Cellvibrionaceae</taxon>
        <taxon>Gilvimarinus</taxon>
    </lineage>
</organism>
<accession>A0ABV7HNW4</accession>
<sequence>MSTPQPRAVNSPAALADEKALDARLLLMDDELIALETASLLVSLFAAELELRAGVLLAFVTEPLAPPPPPQLVRVAASM</sequence>